<dbReference type="SUPFAM" id="SSF103473">
    <property type="entry name" value="MFS general substrate transporter"/>
    <property type="match status" value="1"/>
</dbReference>
<dbReference type="OrthoDB" id="157507at2157"/>
<dbReference type="AlphaFoldDB" id="L9XVZ7"/>
<reference evidence="7 8" key="1">
    <citation type="journal article" date="2014" name="PLoS Genet.">
        <title>Phylogenetically driven sequencing of extremely halophilic archaea reveals strategies for static and dynamic osmo-response.</title>
        <authorList>
            <person name="Becker E.A."/>
            <person name="Seitzer P.M."/>
            <person name="Tritt A."/>
            <person name="Larsen D."/>
            <person name="Krusor M."/>
            <person name="Yao A.I."/>
            <person name="Wu D."/>
            <person name="Madern D."/>
            <person name="Eisen J.A."/>
            <person name="Darling A.E."/>
            <person name="Facciotti M.T."/>
        </authorList>
    </citation>
    <scope>NUCLEOTIDE SEQUENCE [LARGE SCALE GENOMIC DNA]</scope>
    <source>
        <strain evidence="7 8">JCM 10478</strain>
    </source>
</reference>
<sequence length="449" mass="45739">MTARSDSEPVDDDALEIRGTARRGVASATLGFFVGFAGVVLYGPVATELEGAMGLSGLALGLLVAAPQLTGSLLRIPFGAWVEDVGAAKPFLVLLGCAVVGMAGLSTILVTLGTDGLTMAHYPLVFLFGSLSGCGIATFSVGAAQTSYWSPEDRQGTMLAVYAGLGNSSPGIFTLVVPVALAALGLTGAYLAWFGFLVCGTLVYAVVAVDAPFFQLRKQGLGADAAKQRAETRGQELFPSGDAMASIREAASIWRTWVLVALFFTSFGGFLALTTWFPSYWAAVHDLSVQRAGALTAIAFTLLAALVRIPGGVVSDRLGGERTAIASFVVVGVAAAVLITARTVPLAIGGTVLLGIGIGVANAAVFGLVPKYVPEAVGGASGLVGGLGAFGGFVIPPVLGLFVDLQGPAGYANGYVVFLVLAVVSIGLSGGLYRTRVEPTPETAVPTDD</sequence>
<feature type="transmembrane region" description="Helical" evidence="6">
    <location>
        <begin position="257"/>
        <end position="277"/>
    </location>
</feature>
<dbReference type="STRING" id="1227496.C489_13995"/>
<dbReference type="EMBL" id="AOID01000044">
    <property type="protein sequence ID" value="ELY65687.1"/>
    <property type="molecule type" value="Genomic_DNA"/>
</dbReference>
<feature type="transmembrane region" description="Helical" evidence="6">
    <location>
        <begin position="323"/>
        <end position="341"/>
    </location>
</feature>
<feature type="transmembrane region" description="Helical" evidence="6">
    <location>
        <begin position="25"/>
        <end position="45"/>
    </location>
</feature>
<evidence type="ECO:0000313" key="7">
    <source>
        <dbReference type="EMBL" id="ELY65687.1"/>
    </source>
</evidence>
<dbReference type="PANTHER" id="PTHR23515">
    <property type="entry name" value="HIGH-AFFINITY NITRATE TRANSPORTER 2.3"/>
    <property type="match status" value="1"/>
</dbReference>
<evidence type="ECO:0000256" key="1">
    <source>
        <dbReference type="ARBA" id="ARBA00004141"/>
    </source>
</evidence>
<evidence type="ECO:0000256" key="3">
    <source>
        <dbReference type="ARBA" id="ARBA00022692"/>
    </source>
</evidence>
<name>L9XVZ7_9EURY</name>
<dbReference type="InterPro" id="IPR011701">
    <property type="entry name" value="MFS"/>
</dbReference>
<gene>
    <name evidence="7" type="ORF">C489_13995</name>
</gene>
<evidence type="ECO:0000256" key="5">
    <source>
        <dbReference type="ARBA" id="ARBA00023136"/>
    </source>
</evidence>
<feature type="transmembrane region" description="Helical" evidence="6">
    <location>
        <begin position="415"/>
        <end position="433"/>
    </location>
</feature>
<feature type="transmembrane region" description="Helical" evidence="6">
    <location>
        <begin position="51"/>
        <end position="70"/>
    </location>
</feature>
<dbReference type="RefSeq" id="WP_006431888.1">
    <property type="nucleotide sequence ID" value="NZ_AOID01000044.1"/>
</dbReference>
<feature type="transmembrane region" description="Helical" evidence="6">
    <location>
        <begin position="156"/>
        <end position="184"/>
    </location>
</feature>
<dbReference type="Pfam" id="PF07690">
    <property type="entry name" value="MFS_1"/>
    <property type="match status" value="1"/>
</dbReference>
<dbReference type="PATRIC" id="fig|1227496.3.peg.2806"/>
<feature type="transmembrane region" description="Helical" evidence="6">
    <location>
        <begin position="190"/>
        <end position="209"/>
    </location>
</feature>
<comment type="similarity">
    <text evidence="2">Belongs to the major facilitator superfamily. Nitrate/nitrite porter (TC 2.A.1.8) family.</text>
</comment>
<evidence type="ECO:0000313" key="8">
    <source>
        <dbReference type="Proteomes" id="UP000011632"/>
    </source>
</evidence>
<keyword evidence="5 6" id="KW-0472">Membrane</keyword>
<feature type="transmembrane region" description="Helical" evidence="6">
    <location>
        <begin position="381"/>
        <end position="403"/>
    </location>
</feature>
<feature type="transmembrane region" description="Helical" evidence="6">
    <location>
        <begin position="347"/>
        <end position="369"/>
    </location>
</feature>
<evidence type="ECO:0000256" key="4">
    <source>
        <dbReference type="ARBA" id="ARBA00022989"/>
    </source>
</evidence>
<feature type="transmembrane region" description="Helical" evidence="6">
    <location>
        <begin position="289"/>
        <end position="311"/>
    </location>
</feature>
<dbReference type="Gene3D" id="1.20.1250.20">
    <property type="entry name" value="MFS general substrate transporter like domains"/>
    <property type="match status" value="2"/>
</dbReference>
<evidence type="ECO:0000256" key="6">
    <source>
        <dbReference type="SAM" id="Phobius"/>
    </source>
</evidence>
<dbReference type="InterPro" id="IPR044772">
    <property type="entry name" value="NO3_transporter"/>
</dbReference>
<comment type="caution">
    <text evidence="7">The sequence shown here is derived from an EMBL/GenBank/DDBJ whole genome shotgun (WGS) entry which is preliminary data.</text>
</comment>
<feature type="transmembrane region" description="Helical" evidence="6">
    <location>
        <begin position="124"/>
        <end position="144"/>
    </location>
</feature>
<feature type="transmembrane region" description="Helical" evidence="6">
    <location>
        <begin position="91"/>
        <end position="112"/>
    </location>
</feature>
<protein>
    <submittedName>
        <fullName evidence="7">Major facilitator superfamily protein</fullName>
    </submittedName>
</protein>
<keyword evidence="4 6" id="KW-1133">Transmembrane helix</keyword>
<keyword evidence="8" id="KW-1185">Reference proteome</keyword>
<accession>L9XVZ7</accession>
<dbReference type="InterPro" id="IPR036259">
    <property type="entry name" value="MFS_trans_sf"/>
</dbReference>
<organism evidence="7 8">
    <name type="scientific">Natrinema versiforme JCM 10478</name>
    <dbReference type="NCBI Taxonomy" id="1227496"/>
    <lineage>
        <taxon>Archaea</taxon>
        <taxon>Methanobacteriati</taxon>
        <taxon>Methanobacteriota</taxon>
        <taxon>Stenosarchaea group</taxon>
        <taxon>Halobacteria</taxon>
        <taxon>Halobacteriales</taxon>
        <taxon>Natrialbaceae</taxon>
        <taxon>Natrinema</taxon>
    </lineage>
</organism>
<dbReference type="GO" id="GO:0015112">
    <property type="term" value="F:nitrate transmembrane transporter activity"/>
    <property type="evidence" value="ECO:0007669"/>
    <property type="project" value="InterPro"/>
</dbReference>
<dbReference type="GO" id="GO:0016020">
    <property type="term" value="C:membrane"/>
    <property type="evidence" value="ECO:0007669"/>
    <property type="project" value="UniProtKB-SubCell"/>
</dbReference>
<evidence type="ECO:0000256" key="2">
    <source>
        <dbReference type="ARBA" id="ARBA00008432"/>
    </source>
</evidence>
<dbReference type="Proteomes" id="UP000011632">
    <property type="component" value="Unassembled WGS sequence"/>
</dbReference>
<keyword evidence="3 6" id="KW-0812">Transmembrane</keyword>
<comment type="subcellular location">
    <subcellularLocation>
        <location evidence="1">Membrane</location>
        <topology evidence="1">Multi-pass membrane protein</topology>
    </subcellularLocation>
</comment>
<proteinExistence type="inferred from homology"/>